<dbReference type="EMBL" id="JASPKY010000008">
    <property type="protein sequence ID" value="KAK9754347.1"/>
    <property type="molecule type" value="Genomic_DNA"/>
</dbReference>
<gene>
    <name evidence="1" type="ORF">QE152_g1364</name>
</gene>
<organism evidence="1 2">
    <name type="scientific">Popillia japonica</name>
    <name type="common">Japanese beetle</name>
    <dbReference type="NCBI Taxonomy" id="7064"/>
    <lineage>
        <taxon>Eukaryota</taxon>
        <taxon>Metazoa</taxon>
        <taxon>Ecdysozoa</taxon>
        <taxon>Arthropoda</taxon>
        <taxon>Hexapoda</taxon>
        <taxon>Insecta</taxon>
        <taxon>Pterygota</taxon>
        <taxon>Neoptera</taxon>
        <taxon>Endopterygota</taxon>
        <taxon>Coleoptera</taxon>
        <taxon>Polyphaga</taxon>
        <taxon>Scarabaeiformia</taxon>
        <taxon>Scarabaeidae</taxon>
        <taxon>Rutelinae</taxon>
        <taxon>Popillia</taxon>
    </lineage>
</organism>
<dbReference type="GO" id="GO:0031625">
    <property type="term" value="F:ubiquitin protein ligase binding"/>
    <property type="evidence" value="ECO:0007669"/>
    <property type="project" value="TreeGrafter"/>
</dbReference>
<dbReference type="GO" id="GO:0005634">
    <property type="term" value="C:nucleus"/>
    <property type="evidence" value="ECO:0007669"/>
    <property type="project" value="TreeGrafter"/>
</dbReference>
<dbReference type="Proteomes" id="UP001458880">
    <property type="component" value="Unassembled WGS sequence"/>
</dbReference>
<dbReference type="InterPro" id="IPR019138">
    <property type="entry name" value="De-etiolated_protein_1_Det1"/>
</dbReference>
<sequence length="183" mass="21261">MDSFIKPRKVPPQNVVIRLFHRQIFGSKKSEVYRYKGPAAAGDLLQNVRTKNEKQKFEIKSKIFDGDLLQNVRTKNEKQKFEIKSKIFDRFFQLKFVVNVSQSLEQLNRECSLFSDDGRYVIVGSATFIPEELRPHFYEIYTNNESVTPNPRSPLEDYSLHLVDLHAGKLCEITIGRLFLASC</sequence>
<dbReference type="PANTHER" id="PTHR13374">
    <property type="entry name" value="DET1 HOMOLOG DE-ETIOLATED-1 HOMOLOG"/>
    <property type="match status" value="1"/>
</dbReference>
<name>A0AAW1N4T6_POPJA</name>
<dbReference type="GO" id="GO:0032436">
    <property type="term" value="P:positive regulation of proteasomal ubiquitin-dependent protein catabolic process"/>
    <property type="evidence" value="ECO:0007669"/>
    <property type="project" value="TreeGrafter"/>
</dbReference>
<evidence type="ECO:0000313" key="2">
    <source>
        <dbReference type="Proteomes" id="UP001458880"/>
    </source>
</evidence>
<reference evidence="1 2" key="1">
    <citation type="journal article" date="2024" name="BMC Genomics">
        <title>De novo assembly and annotation of Popillia japonica's genome with initial clues to its potential as an invasive pest.</title>
        <authorList>
            <person name="Cucini C."/>
            <person name="Boschi S."/>
            <person name="Funari R."/>
            <person name="Cardaioli E."/>
            <person name="Iannotti N."/>
            <person name="Marturano G."/>
            <person name="Paoli F."/>
            <person name="Bruttini M."/>
            <person name="Carapelli A."/>
            <person name="Frati F."/>
            <person name="Nardi F."/>
        </authorList>
    </citation>
    <scope>NUCLEOTIDE SEQUENCE [LARGE SCALE GENOMIC DNA]</scope>
    <source>
        <strain evidence="1">DMR45628</strain>
    </source>
</reference>
<dbReference type="GO" id="GO:1990756">
    <property type="term" value="F:ubiquitin-like ligase-substrate adaptor activity"/>
    <property type="evidence" value="ECO:0007669"/>
    <property type="project" value="TreeGrafter"/>
</dbReference>
<evidence type="ECO:0000313" key="1">
    <source>
        <dbReference type="EMBL" id="KAK9754347.1"/>
    </source>
</evidence>
<comment type="caution">
    <text evidence="1">The sequence shown here is derived from an EMBL/GenBank/DDBJ whole genome shotgun (WGS) entry which is preliminary data.</text>
</comment>
<protein>
    <submittedName>
        <fullName evidence="1">De-etiolated protein 1 Det1</fullName>
    </submittedName>
</protein>
<proteinExistence type="predicted"/>
<dbReference type="Pfam" id="PF09737">
    <property type="entry name" value="Det1"/>
    <property type="match status" value="1"/>
</dbReference>
<accession>A0AAW1N4T6</accession>
<keyword evidence="2" id="KW-1185">Reference proteome</keyword>
<dbReference type="AlphaFoldDB" id="A0AAW1N4T6"/>
<dbReference type="GO" id="GO:0031461">
    <property type="term" value="C:cullin-RING ubiquitin ligase complex"/>
    <property type="evidence" value="ECO:0007669"/>
    <property type="project" value="TreeGrafter"/>
</dbReference>
<dbReference type="GO" id="GO:0016567">
    <property type="term" value="P:protein ubiquitination"/>
    <property type="evidence" value="ECO:0007669"/>
    <property type="project" value="TreeGrafter"/>
</dbReference>
<dbReference type="PANTHER" id="PTHR13374:SF3">
    <property type="entry name" value="DET1 HOMOLOG"/>
    <property type="match status" value="1"/>
</dbReference>